<evidence type="ECO:0000256" key="1">
    <source>
        <dbReference type="SAM" id="MobiDB-lite"/>
    </source>
</evidence>
<sequence>MVTSSHVSFALSEKDEKRTSSGSSYSSSPKNIKKAISPRSPSCNSIHPPMCVCAPATHAGSFKCRFHRVKSHPPSPTKTALPHKAVLSTPPSSTVHAQ</sequence>
<dbReference type="OrthoDB" id="1932391at2759"/>
<accession>A0A0K9Q0Y2</accession>
<comment type="caution">
    <text evidence="2">The sequence shown here is derived from an EMBL/GenBank/DDBJ whole genome shotgun (WGS) entry which is preliminary data.</text>
</comment>
<feature type="region of interest" description="Disordered" evidence="1">
    <location>
        <begin position="1"/>
        <end position="42"/>
    </location>
</feature>
<organism evidence="2 3">
    <name type="scientific">Zostera marina</name>
    <name type="common">Eelgrass</name>
    <dbReference type="NCBI Taxonomy" id="29655"/>
    <lineage>
        <taxon>Eukaryota</taxon>
        <taxon>Viridiplantae</taxon>
        <taxon>Streptophyta</taxon>
        <taxon>Embryophyta</taxon>
        <taxon>Tracheophyta</taxon>
        <taxon>Spermatophyta</taxon>
        <taxon>Magnoliopsida</taxon>
        <taxon>Liliopsida</taxon>
        <taxon>Zosteraceae</taxon>
        <taxon>Zostera</taxon>
    </lineage>
</organism>
<dbReference type="Proteomes" id="UP000036987">
    <property type="component" value="Unassembled WGS sequence"/>
</dbReference>
<name>A0A0K9Q0Y2_ZOSMR</name>
<evidence type="ECO:0000313" key="2">
    <source>
        <dbReference type="EMBL" id="KMZ74804.1"/>
    </source>
</evidence>
<reference evidence="3" key="1">
    <citation type="journal article" date="2016" name="Nature">
        <title>The genome of the seagrass Zostera marina reveals angiosperm adaptation to the sea.</title>
        <authorList>
            <person name="Olsen J.L."/>
            <person name="Rouze P."/>
            <person name="Verhelst B."/>
            <person name="Lin Y.-C."/>
            <person name="Bayer T."/>
            <person name="Collen J."/>
            <person name="Dattolo E."/>
            <person name="De Paoli E."/>
            <person name="Dittami S."/>
            <person name="Maumus F."/>
            <person name="Michel G."/>
            <person name="Kersting A."/>
            <person name="Lauritano C."/>
            <person name="Lohaus R."/>
            <person name="Toepel M."/>
            <person name="Tonon T."/>
            <person name="Vanneste K."/>
            <person name="Amirebrahimi M."/>
            <person name="Brakel J."/>
            <person name="Bostroem C."/>
            <person name="Chovatia M."/>
            <person name="Grimwood J."/>
            <person name="Jenkins J.W."/>
            <person name="Jueterbock A."/>
            <person name="Mraz A."/>
            <person name="Stam W.T."/>
            <person name="Tice H."/>
            <person name="Bornberg-Bauer E."/>
            <person name="Green P.J."/>
            <person name="Pearson G.A."/>
            <person name="Procaccini G."/>
            <person name="Duarte C.M."/>
            <person name="Schmutz J."/>
            <person name="Reusch T.B.H."/>
            <person name="Van de Peer Y."/>
        </authorList>
    </citation>
    <scope>NUCLEOTIDE SEQUENCE [LARGE SCALE GENOMIC DNA]</scope>
    <source>
        <strain evidence="3">cv. Finnish</strain>
    </source>
</reference>
<dbReference type="AlphaFoldDB" id="A0A0K9Q0Y2"/>
<gene>
    <name evidence="2" type="ORF">ZOSMA_122G00720</name>
</gene>
<proteinExistence type="predicted"/>
<feature type="compositionally biased region" description="Polar residues" evidence="1">
    <location>
        <begin position="89"/>
        <end position="98"/>
    </location>
</feature>
<evidence type="ECO:0000313" key="3">
    <source>
        <dbReference type="Proteomes" id="UP000036987"/>
    </source>
</evidence>
<protein>
    <recommendedName>
        <fullName evidence="4">Serine-rich protein-like protein</fullName>
    </recommendedName>
</protein>
<keyword evidence="3" id="KW-1185">Reference proteome</keyword>
<evidence type="ECO:0008006" key="4">
    <source>
        <dbReference type="Google" id="ProtNLM"/>
    </source>
</evidence>
<feature type="region of interest" description="Disordered" evidence="1">
    <location>
        <begin position="69"/>
        <end position="98"/>
    </location>
</feature>
<dbReference type="EMBL" id="LFYR01000244">
    <property type="protein sequence ID" value="KMZ74804.1"/>
    <property type="molecule type" value="Genomic_DNA"/>
</dbReference>